<dbReference type="InterPro" id="IPR002346">
    <property type="entry name" value="Mopterin_DH_FAD-bd"/>
</dbReference>
<dbReference type="Gene3D" id="3.30.465.10">
    <property type="match status" value="1"/>
</dbReference>
<dbReference type="RefSeq" id="WP_108128984.1">
    <property type="nucleotide sequence ID" value="NZ_QBKP01000006.1"/>
</dbReference>
<dbReference type="PANTHER" id="PTHR42659">
    <property type="entry name" value="XANTHINE DEHYDROGENASE SUBUNIT C-RELATED"/>
    <property type="match status" value="1"/>
</dbReference>
<dbReference type="EMBL" id="QBKP01000006">
    <property type="protein sequence ID" value="PTX50068.1"/>
    <property type="molecule type" value="Genomic_DNA"/>
</dbReference>
<comment type="caution">
    <text evidence="4">The sequence shown here is derived from an EMBL/GenBank/DDBJ whole genome shotgun (WGS) entry which is preliminary data.</text>
</comment>
<sequence length="277" mass="28388">MTDYARPDTLDQALGLLAAGGWRVLAGGTDLYPATQRQALGFAALDLTALPGMTAITETPEGLYIGAGVTWSALAAANLPPACAGLQQAARQVGGWQIQNAGTVGGNLCNASPAADGAPPLLVLEAELELVSPRGPRRLPLVEFLTGARQTALAADELLLTLHLPRKALAGRSAFQKLGARAHLVISIAMVAARLRLEGGVIAELALSAGACAPTARRLAAAETACRGLPLAEALARITPDLLAADLAPIDDVRGSAAYRLEAAAELTRRATMEAVA</sequence>
<dbReference type="InterPro" id="IPR005107">
    <property type="entry name" value="CO_DH_flav_C"/>
</dbReference>
<name>A0A2T6B1X6_9RHOB</name>
<dbReference type="InterPro" id="IPR016167">
    <property type="entry name" value="FAD-bd_PCMH_sub1"/>
</dbReference>
<evidence type="ECO:0000256" key="2">
    <source>
        <dbReference type="ARBA" id="ARBA00022827"/>
    </source>
</evidence>
<accession>A0A2T6B1X6</accession>
<dbReference type="PANTHER" id="PTHR42659:SF9">
    <property type="entry name" value="XANTHINE DEHYDROGENASE FAD-BINDING SUBUNIT XDHB-RELATED"/>
    <property type="match status" value="1"/>
</dbReference>
<reference evidence="4 5" key="1">
    <citation type="submission" date="2018-04" db="EMBL/GenBank/DDBJ databases">
        <title>Genomic Encyclopedia of Archaeal and Bacterial Type Strains, Phase II (KMG-II): from individual species to whole genera.</title>
        <authorList>
            <person name="Goeker M."/>
        </authorList>
    </citation>
    <scope>NUCLEOTIDE SEQUENCE [LARGE SCALE GENOMIC DNA]</scope>
    <source>
        <strain evidence="4 5">DSM 21823</strain>
    </source>
</reference>
<dbReference type="Proteomes" id="UP000244224">
    <property type="component" value="Unassembled WGS sequence"/>
</dbReference>
<feature type="domain" description="FAD-binding PCMH-type" evidence="3">
    <location>
        <begin position="1"/>
        <end position="169"/>
    </location>
</feature>
<dbReference type="PROSITE" id="PS51387">
    <property type="entry name" value="FAD_PCMH"/>
    <property type="match status" value="1"/>
</dbReference>
<dbReference type="InterPro" id="IPR016166">
    <property type="entry name" value="FAD-bd_PCMH"/>
</dbReference>
<dbReference type="InterPro" id="IPR036318">
    <property type="entry name" value="FAD-bd_PCMH-like_sf"/>
</dbReference>
<dbReference type="GO" id="GO:0071949">
    <property type="term" value="F:FAD binding"/>
    <property type="evidence" value="ECO:0007669"/>
    <property type="project" value="InterPro"/>
</dbReference>
<gene>
    <name evidence="4" type="ORF">C8N34_106250</name>
</gene>
<keyword evidence="1" id="KW-0285">Flavoprotein</keyword>
<evidence type="ECO:0000313" key="4">
    <source>
        <dbReference type="EMBL" id="PTX50068.1"/>
    </source>
</evidence>
<dbReference type="Gene3D" id="3.30.43.10">
    <property type="entry name" value="Uridine Diphospho-n-acetylenolpyruvylglucosamine Reductase, domain 2"/>
    <property type="match status" value="1"/>
</dbReference>
<dbReference type="SMART" id="SM01092">
    <property type="entry name" value="CO_deh_flav_C"/>
    <property type="match status" value="1"/>
</dbReference>
<dbReference type="SUPFAM" id="SSF55447">
    <property type="entry name" value="CO dehydrogenase flavoprotein C-terminal domain-like"/>
    <property type="match status" value="1"/>
</dbReference>
<proteinExistence type="predicted"/>
<keyword evidence="2" id="KW-0274">FAD</keyword>
<evidence type="ECO:0000313" key="5">
    <source>
        <dbReference type="Proteomes" id="UP000244224"/>
    </source>
</evidence>
<dbReference type="Pfam" id="PF03450">
    <property type="entry name" value="CO_deh_flav_C"/>
    <property type="match status" value="1"/>
</dbReference>
<dbReference type="AlphaFoldDB" id="A0A2T6B1X6"/>
<protein>
    <submittedName>
        <fullName evidence="4">CO/xanthine dehydrogenase FAD-binding subunit</fullName>
    </submittedName>
</protein>
<dbReference type="Gene3D" id="3.30.390.50">
    <property type="entry name" value="CO dehydrogenase flavoprotein, C-terminal domain"/>
    <property type="match status" value="1"/>
</dbReference>
<evidence type="ECO:0000256" key="1">
    <source>
        <dbReference type="ARBA" id="ARBA00022630"/>
    </source>
</evidence>
<dbReference type="Pfam" id="PF00941">
    <property type="entry name" value="FAD_binding_5"/>
    <property type="match status" value="1"/>
</dbReference>
<dbReference type="InterPro" id="IPR036683">
    <property type="entry name" value="CO_DH_flav_C_dom_sf"/>
</dbReference>
<dbReference type="InterPro" id="IPR016169">
    <property type="entry name" value="FAD-bd_PCMH_sub2"/>
</dbReference>
<evidence type="ECO:0000259" key="3">
    <source>
        <dbReference type="PROSITE" id="PS51387"/>
    </source>
</evidence>
<dbReference type="GO" id="GO:0016491">
    <property type="term" value="F:oxidoreductase activity"/>
    <property type="evidence" value="ECO:0007669"/>
    <property type="project" value="InterPro"/>
</dbReference>
<dbReference type="OrthoDB" id="9814706at2"/>
<organism evidence="4 5">
    <name type="scientific">Gemmobacter caeni</name>
    <dbReference type="NCBI Taxonomy" id="589035"/>
    <lineage>
        <taxon>Bacteria</taxon>
        <taxon>Pseudomonadati</taxon>
        <taxon>Pseudomonadota</taxon>
        <taxon>Alphaproteobacteria</taxon>
        <taxon>Rhodobacterales</taxon>
        <taxon>Paracoccaceae</taxon>
        <taxon>Gemmobacter</taxon>
    </lineage>
</organism>
<keyword evidence="5" id="KW-1185">Reference proteome</keyword>
<dbReference type="InterPro" id="IPR051312">
    <property type="entry name" value="Diverse_Substr_Oxidored"/>
</dbReference>
<dbReference type="SUPFAM" id="SSF56176">
    <property type="entry name" value="FAD-binding/transporter-associated domain-like"/>
    <property type="match status" value="1"/>
</dbReference>